<feature type="signal peptide" evidence="1">
    <location>
        <begin position="1"/>
        <end position="23"/>
    </location>
</feature>
<dbReference type="Proteomes" id="UP000058660">
    <property type="component" value="Plasmid pTA14"/>
</dbReference>
<evidence type="ECO:0000256" key="1">
    <source>
        <dbReference type="SAM" id="SignalP"/>
    </source>
</evidence>
<evidence type="ECO:0000313" key="2">
    <source>
        <dbReference type="EMBL" id="ALJ92190.1"/>
    </source>
</evidence>
<keyword evidence="3" id="KW-1185">Reference proteome</keyword>
<keyword evidence="1" id="KW-0732">Signal</keyword>
<name>A0ABM5VQ29_THEA5</name>
<evidence type="ECO:0000313" key="3">
    <source>
        <dbReference type="Proteomes" id="UP000058660"/>
    </source>
</evidence>
<protein>
    <submittedName>
        <fullName evidence="2">Uncharacterized protein</fullName>
    </submittedName>
</protein>
<geneLocation type="plasmid" evidence="2 3">
    <name>pTA14</name>
</geneLocation>
<organism evidence="2 3">
    <name type="scientific">Thermus aquaticus (strain ATCC BAA-2747 / Y51MC23)</name>
    <dbReference type="NCBI Taxonomy" id="498848"/>
    <lineage>
        <taxon>Bacteria</taxon>
        <taxon>Thermotogati</taxon>
        <taxon>Deinococcota</taxon>
        <taxon>Deinococci</taxon>
        <taxon>Thermales</taxon>
        <taxon>Thermaceae</taxon>
        <taxon>Thermus</taxon>
    </lineage>
</organism>
<feature type="chain" id="PRO_5046177260" evidence="1">
    <location>
        <begin position="24"/>
        <end position="95"/>
    </location>
</feature>
<reference evidence="3" key="1">
    <citation type="journal article" date="2015" name="PLoS ONE">
        <title>Complete Genome Sequence of Thermus aquaticus Y51MC23.</title>
        <authorList>
            <person name="Brumm P.J."/>
            <person name="Monsma S."/>
            <person name="Keough B."/>
            <person name="Jasinovica S."/>
            <person name="Ferguson E."/>
            <person name="Schoenfeld T."/>
            <person name="Lodes M."/>
            <person name="Mead D.A."/>
        </authorList>
    </citation>
    <scope>NUCLEOTIDE SEQUENCE [LARGE SCALE GENOMIC DNA]</scope>
    <source>
        <strain evidence="3">BAA-2747 / Y51MC23</strain>
    </source>
</reference>
<accession>A0ABM5VQ29</accession>
<dbReference type="EMBL" id="CP010823">
    <property type="protein sequence ID" value="ALJ92190.1"/>
    <property type="molecule type" value="Genomic_DNA"/>
</dbReference>
<keyword evidence="2" id="KW-0614">Plasmid</keyword>
<proteinExistence type="predicted"/>
<gene>
    <name evidence="2" type="ORF">TO73_2602</name>
</gene>
<sequence>MKTLRLYGAGLLVALLLTLAAYNASGSSGSEAGATWTLRIPGFNDLNGVAYGNGTFVAVGGGVPLRDGVWFGHLVCPHRDRHSEGRGAVVGEVMG</sequence>